<evidence type="ECO:0000259" key="7">
    <source>
        <dbReference type="PROSITE" id="PS01124"/>
    </source>
</evidence>
<dbReference type="GO" id="GO:0003700">
    <property type="term" value="F:DNA-binding transcription factor activity"/>
    <property type="evidence" value="ECO:0007669"/>
    <property type="project" value="InterPro"/>
</dbReference>
<dbReference type="InterPro" id="IPR009057">
    <property type="entry name" value="Homeodomain-like_sf"/>
</dbReference>
<dbReference type="InterPro" id="IPR018060">
    <property type="entry name" value="HTH_AraC"/>
</dbReference>
<feature type="domain" description="Response regulatory" evidence="8">
    <location>
        <begin position="3"/>
        <end position="120"/>
    </location>
</feature>
<keyword evidence="2" id="KW-0805">Transcription regulation</keyword>
<dbReference type="SUPFAM" id="SSF46689">
    <property type="entry name" value="Homeodomain-like"/>
    <property type="match status" value="2"/>
</dbReference>
<feature type="domain" description="HTH araC/xylS-type" evidence="7">
    <location>
        <begin position="432"/>
        <end position="530"/>
    </location>
</feature>
<reference evidence="10" key="1">
    <citation type="submission" date="2016-10" db="EMBL/GenBank/DDBJ databases">
        <authorList>
            <person name="Varghese N."/>
            <person name="Submissions S."/>
        </authorList>
    </citation>
    <scope>NUCLEOTIDE SEQUENCE [LARGE SCALE GENOMIC DNA]</scope>
    <source>
        <strain evidence="10">XBD2006</strain>
    </source>
</reference>
<dbReference type="Gene3D" id="1.10.10.60">
    <property type="entry name" value="Homeodomain-like"/>
    <property type="match status" value="2"/>
</dbReference>
<feature type="modified residue" description="4-aspartylphosphate" evidence="6">
    <location>
        <position position="55"/>
    </location>
</feature>
<dbReference type="Gene3D" id="3.40.50.2300">
    <property type="match status" value="1"/>
</dbReference>
<dbReference type="PROSITE" id="PS50110">
    <property type="entry name" value="RESPONSE_REGULATORY"/>
    <property type="match status" value="1"/>
</dbReference>
<keyword evidence="3" id="KW-0238">DNA-binding</keyword>
<protein>
    <recommendedName>
        <fullName evidence="1">Stage 0 sporulation protein A homolog</fullName>
    </recommendedName>
</protein>
<sequence>MYRIMIADDEGIVIDSMKFIIEKEFGSECEVQFAKTGRSVIELAERFRPDIAVMDIHMPGINGIEAIKEIKQFSANTIFIVMSAYDKFDYAKEAIKLGVLEYINKPMDKLKVVNVLRRAMGLIDGEREKRSNELMIKEKLETIEPIIENGLIYDILLQEHFEEDIDSYKTILGIEQDYGCMMAIVCGDSQEGNHMTNAIGSSVKVSGRYQEIREGVKDFFNCKIGNVMANKIAVLVPLDSSKIEYNDRTELIDKARQLTRILKKKTDISFRIGIGGVKPLRELGESYREALNALIATTGSVAHVDDLTPYDEREEDYPVELEKPMFDAVSNGDLNATMVTAGKYADWMYNRSKNGDLMSMRIKVLEITLYAERLAYSSIGKKYMYSGRDDYLPELMGLGTADGIREWFMGKITSACRNVIAKKEEKSNDVIKTARKYIDDNFAKDISLDDVSRRVNISPYYFSKIFKDELGLNFIEYLTSVRIEKAKELLTESDMSMKEICGACGYTDPNYFSRSFKKNVGVTPTEYKEGR</sequence>
<keyword evidence="10" id="KW-1185">Reference proteome</keyword>
<keyword evidence="6" id="KW-0597">Phosphoprotein</keyword>
<dbReference type="SMART" id="SM00448">
    <property type="entry name" value="REC"/>
    <property type="match status" value="1"/>
</dbReference>
<dbReference type="OrthoDB" id="9794370at2"/>
<evidence type="ECO:0000256" key="5">
    <source>
        <dbReference type="ARBA" id="ARBA00024867"/>
    </source>
</evidence>
<dbReference type="Pfam" id="PF17853">
    <property type="entry name" value="GGDEF_2"/>
    <property type="match status" value="1"/>
</dbReference>
<dbReference type="InterPro" id="IPR001789">
    <property type="entry name" value="Sig_transdc_resp-reg_receiver"/>
</dbReference>
<dbReference type="Pfam" id="PF12833">
    <property type="entry name" value="HTH_18"/>
    <property type="match status" value="1"/>
</dbReference>
<dbReference type="Proteomes" id="UP000183047">
    <property type="component" value="Unassembled WGS sequence"/>
</dbReference>
<evidence type="ECO:0000313" key="9">
    <source>
        <dbReference type="EMBL" id="SCX75310.1"/>
    </source>
</evidence>
<proteinExistence type="predicted"/>
<dbReference type="RefSeq" id="WP_074460968.1">
    <property type="nucleotide sequence ID" value="NZ_FMUR01000003.1"/>
</dbReference>
<evidence type="ECO:0000256" key="2">
    <source>
        <dbReference type="ARBA" id="ARBA00023015"/>
    </source>
</evidence>
<evidence type="ECO:0000313" key="10">
    <source>
        <dbReference type="Proteomes" id="UP000183047"/>
    </source>
</evidence>
<dbReference type="CDD" id="cd17536">
    <property type="entry name" value="REC_YesN-like"/>
    <property type="match status" value="1"/>
</dbReference>
<dbReference type="PANTHER" id="PTHR43280">
    <property type="entry name" value="ARAC-FAMILY TRANSCRIPTIONAL REGULATOR"/>
    <property type="match status" value="1"/>
</dbReference>
<name>A0A1G5ABM0_9FIRM</name>
<gene>
    <name evidence="9" type="ORF">SAMN02910451_00087</name>
</gene>
<dbReference type="PRINTS" id="PR00032">
    <property type="entry name" value="HTHARAC"/>
</dbReference>
<dbReference type="InterPro" id="IPR011006">
    <property type="entry name" value="CheY-like_superfamily"/>
</dbReference>
<organism evidence="9 10">
    <name type="scientific">Butyrivibrio hungatei</name>
    <dbReference type="NCBI Taxonomy" id="185008"/>
    <lineage>
        <taxon>Bacteria</taxon>
        <taxon>Bacillati</taxon>
        <taxon>Bacillota</taxon>
        <taxon>Clostridia</taxon>
        <taxon>Lachnospirales</taxon>
        <taxon>Lachnospiraceae</taxon>
        <taxon>Butyrivibrio</taxon>
    </lineage>
</organism>
<dbReference type="SMART" id="SM00342">
    <property type="entry name" value="HTH_ARAC"/>
    <property type="match status" value="1"/>
</dbReference>
<dbReference type="InterPro" id="IPR041522">
    <property type="entry name" value="CdaR_GGDEF"/>
</dbReference>
<dbReference type="STRING" id="185008.bhn_I0954"/>
<keyword evidence="4" id="KW-0804">Transcription</keyword>
<comment type="function">
    <text evidence="5">May play the central regulatory role in sporulation. It may be an element of the effector pathway responsible for the activation of sporulation genes in response to nutritional stress. Spo0A may act in concert with spo0H (a sigma factor) to control the expression of some genes that are critical to the sporulation process.</text>
</comment>
<dbReference type="GO" id="GO:0000160">
    <property type="term" value="P:phosphorelay signal transduction system"/>
    <property type="evidence" value="ECO:0007669"/>
    <property type="project" value="InterPro"/>
</dbReference>
<dbReference type="Pfam" id="PF00072">
    <property type="entry name" value="Response_reg"/>
    <property type="match status" value="1"/>
</dbReference>
<evidence type="ECO:0000256" key="4">
    <source>
        <dbReference type="ARBA" id="ARBA00023163"/>
    </source>
</evidence>
<evidence type="ECO:0000259" key="8">
    <source>
        <dbReference type="PROSITE" id="PS50110"/>
    </source>
</evidence>
<dbReference type="InterPro" id="IPR020449">
    <property type="entry name" value="Tscrpt_reg_AraC-type_HTH"/>
</dbReference>
<dbReference type="GO" id="GO:0043565">
    <property type="term" value="F:sequence-specific DNA binding"/>
    <property type="evidence" value="ECO:0007669"/>
    <property type="project" value="InterPro"/>
</dbReference>
<accession>A0A1G5ABM0</accession>
<dbReference type="EMBL" id="FMUR01000003">
    <property type="protein sequence ID" value="SCX75310.1"/>
    <property type="molecule type" value="Genomic_DNA"/>
</dbReference>
<dbReference type="AlphaFoldDB" id="A0A1G5ABM0"/>
<evidence type="ECO:0000256" key="1">
    <source>
        <dbReference type="ARBA" id="ARBA00018672"/>
    </source>
</evidence>
<evidence type="ECO:0000256" key="6">
    <source>
        <dbReference type="PROSITE-ProRule" id="PRU00169"/>
    </source>
</evidence>
<evidence type="ECO:0000256" key="3">
    <source>
        <dbReference type="ARBA" id="ARBA00023125"/>
    </source>
</evidence>
<dbReference type="PROSITE" id="PS01124">
    <property type="entry name" value="HTH_ARAC_FAMILY_2"/>
    <property type="match status" value="1"/>
</dbReference>
<dbReference type="PANTHER" id="PTHR43280:SF10">
    <property type="entry name" value="REGULATORY PROTEIN POCR"/>
    <property type="match status" value="1"/>
</dbReference>
<dbReference type="SUPFAM" id="SSF52172">
    <property type="entry name" value="CheY-like"/>
    <property type="match status" value="1"/>
</dbReference>